<proteinExistence type="predicted"/>
<gene>
    <name evidence="1" type="ORF">M569_14312</name>
</gene>
<name>S8C7X8_9LAMI</name>
<evidence type="ECO:0000313" key="1">
    <source>
        <dbReference type="EMBL" id="EPS60491.1"/>
    </source>
</evidence>
<dbReference type="Proteomes" id="UP000015453">
    <property type="component" value="Unassembled WGS sequence"/>
</dbReference>
<dbReference type="OrthoDB" id="911156at2759"/>
<dbReference type="AlphaFoldDB" id="S8C7X8"/>
<organism evidence="1 2">
    <name type="scientific">Genlisea aurea</name>
    <dbReference type="NCBI Taxonomy" id="192259"/>
    <lineage>
        <taxon>Eukaryota</taxon>
        <taxon>Viridiplantae</taxon>
        <taxon>Streptophyta</taxon>
        <taxon>Embryophyta</taxon>
        <taxon>Tracheophyta</taxon>
        <taxon>Spermatophyta</taxon>
        <taxon>Magnoliopsida</taxon>
        <taxon>eudicotyledons</taxon>
        <taxon>Gunneridae</taxon>
        <taxon>Pentapetalae</taxon>
        <taxon>asterids</taxon>
        <taxon>lamiids</taxon>
        <taxon>Lamiales</taxon>
        <taxon>Lentibulariaceae</taxon>
        <taxon>Genlisea</taxon>
    </lineage>
</organism>
<comment type="caution">
    <text evidence="1">The sequence shown here is derived from an EMBL/GenBank/DDBJ whole genome shotgun (WGS) entry which is preliminary data.</text>
</comment>
<reference evidence="1 2" key="1">
    <citation type="journal article" date="2013" name="BMC Genomics">
        <title>The miniature genome of a carnivorous plant Genlisea aurea contains a low number of genes and short non-coding sequences.</title>
        <authorList>
            <person name="Leushkin E.V."/>
            <person name="Sutormin R.A."/>
            <person name="Nabieva E.R."/>
            <person name="Penin A.A."/>
            <person name="Kondrashov A.S."/>
            <person name="Logacheva M.D."/>
        </authorList>
    </citation>
    <scope>NUCLEOTIDE SEQUENCE [LARGE SCALE GENOMIC DNA]</scope>
</reference>
<protein>
    <submittedName>
        <fullName evidence="1">Uncharacterized protein</fullName>
    </submittedName>
</protein>
<accession>S8C7X8</accession>
<evidence type="ECO:0000313" key="2">
    <source>
        <dbReference type="Proteomes" id="UP000015453"/>
    </source>
</evidence>
<keyword evidence="2" id="KW-1185">Reference proteome</keyword>
<sequence>MPTKDDLISIGIEAFALIDEYFPNNNKKKKKNNNNNNPVFPAGNGPVCEYPYLLQQIKFHKGAPQTENNFEVVRF</sequence>
<dbReference type="EMBL" id="AUSU01007535">
    <property type="protein sequence ID" value="EPS60491.1"/>
    <property type="molecule type" value="Genomic_DNA"/>
</dbReference>